<dbReference type="CDD" id="cd02440">
    <property type="entry name" value="AdoMet_MTases"/>
    <property type="match status" value="1"/>
</dbReference>
<evidence type="ECO:0000313" key="7">
    <source>
        <dbReference type="EMBL" id="MDF8263700.1"/>
    </source>
</evidence>
<dbReference type="SMART" id="SM00828">
    <property type="entry name" value="PKS_MT"/>
    <property type="match status" value="1"/>
</dbReference>
<sequence>MSMTIGEVADRVFGTDVPFRFEAYDGSVGGRQGSDVVVRVENERGLRYLVTAPGELGLARAYVQGDLSLIGVDPGDPYDLLSVFLDKVTVQRPPVSELRDIFRSLGIASFRPPELPREEAVPAWRRAVEGLRHSRNRDAEAIHHHYDVSNAFYEMVLGPSMTYTCACYPQDSSTLEEAQAHKYDLVARKLGLRPGMRLLDVGCGWGGMVRHAVEHYGVTALGVTLSAEQASWAQQRIKETGLDDRAEVRHLDYRDVPEGGFDAISSIGLTEHIGIKNYPSYFTFLHGKLREGGRLLNHSITRPENTSNGLKRGGFIDRYVFPDGELAGVGTIVSAMQDHGFEIRHTEDLREHYARTTRAWCKNLSASWDACVAEAGQGTARVWGLYMAGSSLGFERNWIQLHQVLGVKVGADGDAHYPLRPTFGV</sequence>
<protein>
    <submittedName>
        <fullName evidence="7">Class I SAM-dependent methyltransferase</fullName>
        <ecNumber evidence="7">2.1.1.-</ecNumber>
    </submittedName>
</protein>
<name>A0ABT6C4J0_9MICO</name>
<dbReference type="SUPFAM" id="SSF53335">
    <property type="entry name" value="S-adenosyl-L-methionine-dependent methyltransferases"/>
    <property type="match status" value="1"/>
</dbReference>
<feature type="domain" description="Polyketide synthase-like methyltransferase" evidence="6">
    <location>
        <begin position="152"/>
        <end position="388"/>
    </location>
</feature>
<evidence type="ECO:0000256" key="5">
    <source>
        <dbReference type="ARBA" id="ARBA00023098"/>
    </source>
</evidence>
<dbReference type="InterPro" id="IPR003333">
    <property type="entry name" value="CMAS"/>
</dbReference>
<dbReference type="Proteomes" id="UP001528912">
    <property type="component" value="Unassembled WGS sequence"/>
</dbReference>
<proteinExistence type="inferred from homology"/>
<keyword evidence="2 7" id="KW-0489">Methyltransferase</keyword>
<gene>
    <name evidence="7" type="ORF">P4R38_05525</name>
</gene>
<dbReference type="InterPro" id="IPR050723">
    <property type="entry name" value="CFA/CMAS"/>
</dbReference>
<comment type="caution">
    <text evidence="7">The sequence shown here is derived from an EMBL/GenBank/DDBJ whole genome shotgun (WGS) entry which is preliminary data.</text>
</comment>
<evidence type="ECO:0000256" key="2">
    <source>
        <dbReference type="ARBA" id="ARBA00022603"/>
    </source>
</evidence>
<dbReference type="EC" id="2.1.1.-" evidence="7"/>
<dbReference type="EMBL" id="JAROAV010000021">
    <property type="protein sequence ID" value="MDF8263700.1"/>
    <property type="molecule type" value="Genomic_DNA"/>
</dbReference>
<dbReference type="RefSeq" id="WP_277191367.1">
    <property type="nucleotide sequence ID" value="NZ_JAROAV010000021.1"/>
</dbReference>
<dbReference type="PIRSF" id="PIRSF003085">
    <property type="entry name" value="CMAS"/>
    <property type="match status" value="1"/>
</dbReference>
<dbReference type="PANTHER" id="PTHR43667:SF1">
    <property type="entry name" value="CYCLOPROPANE-FATTY-ACYL-PHOSPHOLIPID SYNTHASE"/>
    <property type="match status" value="1"/>
</dbReference>
<keyword evidence="5" id="KW-0443">Lipid metabolism</keyword>
<evidence type="ECO:0000256" key="3">
    <source>
        <dbReference type="ARBA" id="ARBA00022679"/>
    </source>
</evidence>
<evidence type="ECO:0000256" key="4">
    <source>
        <dbReference type="ARBA" id="ARBA00022691"/>
    </source>
</evidence>
<organism evidence="7 8">
    <name type="scientific">Luteipulveratus flavus</name>
    <dbReference type="NCBI Taxonomy" id="3031728"/>
    <lineage>
        <taxon>Bacteria</taxon>
        <taxon>Bacillati</taxon>
        <taxon>Actinomycetota</taxon>
        <taxon>Actinomycetes</taxon>
        <taxon>Micrococcales</taxon>
        <taxon>Dermacoccaceae</taxon>
        <taxon>Luteipulveratus</taxon>
    </lineage>
</organism>
<reference evidence="7 8" key="1">
    <citation type="submission" date="2023-03" db="EMBL/GenBank/DDBJ databases">
        <title>YIM 133296 draft genome.</title>
        <authorList>
            <person name="Xiong L."/>
        </authorList>
    </citation>
    <scope>NUCLEOTIDE SEQUENCE [LARGE SCALE GENOMIC DNA]</scope>
    <source>
        <strain evidence="7 8">YIM 133296</strain>
    </source>
</reference>
<keyword evidence="3 7" id="KW-0808">Transferase</keyword>
<evidence type="ECO:0000256" key="1">
    <source>
        <dbReference type="ARBA" id="ARBA00010815"/>
    </source>
</evidence>
<comment type="similarity">
    <text evidence="1">Belongs to the CFA/CMAS family.</text>
</comment>
<dbReference type="InterPro" id="IPR020803">
    <property type="entry name" value="MeTfrase_dom"/>
</dbReference>
<dbReference type="GO" id="GO:0032259">
    <property type="term" value="P:methylation"/>
    <property type="evidence" value="ECO:0007669"/>
    <property type="project" value="UniProtKB-KW"/>
</dbReference>
<dbReference type="GO" id="GO:0008168">
    <property type="term" value="F:methyltransferase activity"/>
    <property type="evidence" value="ECO:0007669"/>
    <property type="project" value="UniProtKB-KW"/>
</dbReference>
<evidence type="ECO:0000259" key="6">
    <source>
        <dbReference type="SMART" id="SM00828"/>
    </source>
</evidence>
<keyword evidence="8" id="KW-1185">Reference proteome</keyword>
<dbReference type="Gene3D" id="3.40.50.150">
    <property type="entry name" value="Vaccinia Virus protein VP39"/>
    <property type="match status" value="1"/>
</dbReference>
<keyword evidence="4" id="KW-0949">S-adenosyl-L-methionine</keyword>
<dbReference type="Pfam" id="PF02353">
    <property type="entry name" value="CMAS"/>
    <property type="match status" value="1"/>
</dbReference>
<dbReference type="PANTHER" id="PTHR43667">
    <property type="entry name" value="CYCLOPROPANE-FATTY-ACYL-PHOSPHOLIPID SYNTHASE"/>
    <property type="match status" value="1"/>
</dbReference>
<accession>A0ABT6C4J0</accession>
<evidence type="ECO:0000313" key="8">
    <source>
        <dbReference type="Proteomes" id="UP001528912"/>
    </source>
</evidence>
<dbReference type="InterPro" id="IPR029063">
    <property type="entry name" value="SAM-dependent_MTases_sf"/>
</dbReference>